<evidence type="ECO:0000256" key="6">
    <source>
        <dbReference type="ARBA" id="ARBA00023157"/>
    </source>
</evidence>
<dbReference type="EMBL" id="CAVLEF010000005">
    <property type="protein sequence ID" value="CAK1544306.1"/>
    <property type="molecule type" value="Genomic_DNA"/>
</dbReference>
<dbReference type="Proteomes" id="UP001497472">
    <property type="component" value="Unassembled WGS sequence"/>
</dbReference>
<dbReference type="CDD" id="cd02248">
    <property type="entry name" value="Peptidase_C1A"/>
    <property type="match status" value="1"/>
</dbReference>
<dbReference type="FunFam" id="3.90.70.10:FF:000103">
    <property type="entry name" value="Hypothetical LOC496748"/>
    <property type="match status" value="1"/>
</dbReference>
<evidence type="ECO:0000313" key="10">
    <source>
        <dbReference type="Proteomes" id="UP001497472"/>
    </source>
</evidence>
<evidence type="ECO:0000259" key="7">
    <source>
        <dbReference type="SMART" id="SM00645"/>
    </source>
</evidence>
<comment type="similarity">
    <text evidence="1">Belongs to the peptidase C1 family.</text>
</comment>
<keyword evidence="10" id="KW-1185">Reference proteome</keyword>
<dbReference type="InterPro" id="IPR025660">
    <property type="entry name" value="Pept_his_AS"/>
</dbReference>
<dbReference type="InterPro" id="IPR000668">
    <property type="entry name" value="Peptidase_C1A_C"/>
</dbReference>
<dbReference type="SMART" id="SM00645">
    <property type="entry name" value="Pept_C1"/>
    <property type="match status" value="1"/>
</dbReference>
<protein>
    <submittedName>
        <fullName evidence="9">Uncharacterized protein</fullName>
    </submittedName>
</protein>
<evidence type="ECO:0000313" key="9">
    <source>
        <dbReference type="EMBL" id="CAK1544306.1"/>
    </source>
</evidence>
<keyword evidence="6" id="KW-1015">Disulfide bond</keyword>
<accession>A0AAV1J4L1</accession>
<dbReference type="AlphaFoldDB" id="A0AAV1J4L1"/>
<keyword evidence="5" id="KW-0865">Zymogen</keyword>
<dbReference type="SUPFAM" id="SSF54001">
    <property type="entry name" value="Cysteine proteinases"/>
    <property type="match status" value="1"/>
</dbReference>
<dbReference type="InterPro" id="IPR013128">
    <property type="entry name" value="Peptidase_C1A"/>
</dbReference>
<dbReference type="InterPro" id="IPR000169">
    <property type="entry name" value="Pept_cys_AS"/>
</dbReference>
<dbReference type="PROSITE" id="PS00639">
    <property type="entry name" value="THIOL_PROTEASE_HIS"/>
    <property type="match status" value="1"/>
</dbReference>
<dbReference type="Gene3D" id="3.90.70.10">
    <property type="entry name" value="Cysteine proteinases"/>
    <property type="match status" value="1"/>
</dbReference>
<dbReference type="Pfam" id="PF00112">
    <property type="entry name" value="Peptidase_C1"/>
    <property type="match status" value="1"/>
</dbReference>
<dbReference type="InterPro" id="IPR038765">
    <property type="entry name" value="Papain-like_cys_pep_sf"/>
</dbReference>
<dbReference type="InterPro" id="IPR013201">
    <property type="entry name" value="Prot_inhib_I29"/>
</dbReference>
<dbReference type="PROSITE" id="PS00139">
    <property type="entry name" value="THIOL_PROTEASE_CYS"/>
    <property type="match status" value="1"/>
</dbReference>
<evidence type="ECO:0000256" key="3">
    <source>
        <dbReference type="ARBA" id="ARBA00022801"/>
    </source>
</evidence>
<keyword evidence="2" id="KW-0645">Protease</keyword>
<reference evidence="9 10" key="1">
    <citation type="submission" date="2023-11" db="EMBL/GenBank/DDBJ databases">
        <authorList>
            <person name="Okamura Y."/>
        </authorList>
    </citation>
    <scope>NUCLEOTIDE SEQUENCE [LARGE SCALE GENOMIC DNA]</scope>
</reference>
<evidence type="ECO:0000256" key="5">
    <source>
        <dbReference type="ARBA" id="ARBA00023145"/>
    </source>
</evidence>
<evidence type="ECO:0000259" key="8">
    <source>
        <dbReference type="SMART" id="SM00848"/>
    </source>
</evidence>
<dbReference type="SMART" id="SM00848">
    <property type="entry name" value="Inhibitor_I29"/>
    <property type="match status" value="1"/>
</dbReference>
<evidence type="ECO:0000256" key="4">
    <source>
        <dbReference type="ARBA" id="ARBA00022807"/>
    </source>
</evidence>
<sequence>MSQDPVYNVEDAEKHFEEFMTAHDKKYESDSEKFQRLLIFTSNLHEVNKKNAESRGAVYGINKFSDLTKEEFLKYYTGFKPGTKEPKCAVSISERNSSITAPDAFDWRSKNVVSRVKDQKMCGSCWAFGASGAVESEYAIKYKKIQEISEQQLVDCDKRSEGCSGSTELEFPFYHFIENGAMSEEDYPYEAKDASCKYDTSKVKIKLEGCRNLDVKNNEDKLKDLLHEYGPATIAIDASALSGYTSGVVLADDCESDTVNHAVLLVGYGTEKDVPFWIIKNSWGESWGEKGYFRMQRGINCLNIQASKPVQAIIA</sequence>
<organism evidence="9 10">
    <name type="scientific">Leptosia nina</name>
    <dbReference type="NCBI Taxonomy" id="320188"/>
    <lineage>
        <taxon>Eukaryota</taxon>
        <taxon>Metazoa</taxon>
        <taxon>Ecdysozoa</taxon>
        <taxon>Arthropoda</taxon>
        <taxon>Hexapoda</taxon>
        <taxon>Insecta</taxon>
        <taxon>Pterygota</taxon>
        <taxon>Neoptera</taxon>
        <taxon>Endopterygota</taxon>
        <taxon>Lepidoptera</taxon>
        <taxon>Glossata</taxon>
        <taxon>Ditrysia</taxon>
        <taxon>Papilionoidea</taxon>
        <taxon>Pieridae</taxon>
        <taxon>Pierinae</taxon>
        <taxon>Leptosia</taxon>
    </lineage>
</organism>
<dbReference type="PRINTS" id="PR00705">
    <property type="entry name" value="PAPAIN"/>
</dbReference>
<comment type="caution">
    <text evidence="9">The sequence shown here is derived from an EMBL/GenBank/DDBJ whole genome shotgun (WGS) entry which is preliminary data.</text>
</comment>
<dbReference type="GO" id="GO:0006508">
    <property type="term" value="P:proteolysis"/>
    <property type="evidence" value="ECO:0007669"/>
    <property type="project" value="UniProtKB-KW"/>
</dbReference>
<evidence type="ECO:0000256" key="1">
    <source>
        <dbReference type="ARBA" id="ARBA00008455"/>
    </source>
</evidence>
<proteinExistence type="inferred from homology"/>
<dbReference type="InterPro" id="IPR025661">
    <property type="entry name" value="Pept_asp_AS"/>
</dbReference>
<dbReference type="Pfam" id="PF08246">
    <property type="entry name" value="Inhibitor_I29"/>
    <property type="match status" value="1"/>
</dbReference>
<feature type="domain" description="Peptidase C1A papain C-terminal" evidence="7">
    <location>
        <begin position="101"/>
        <end position="313"/>
    </location>
</feature>
<dbReference type="GO" id="GO:0008234">
    <property type="term" value="F:cysteine-type peptidase activity"/>
    <property type="evidence" value="ECO:0007669"/>
    <property type="project" value="UniProtKB-KW"/>
</dbReference>
<dbReference type="PROSITE" id="PS00640">
    <property type="entry name" value="THIOL_PROTEASE_ASN"/>
    <property type="match status" value="1"/>
</dbReference>
<keyword evidence="4" id="KW-0788">Thiol protease</keyword>
<evidence type="ECO:0000256" key="2">
    <source>
        <dbReference type="ARBA" id="ARBA00022670"/>
    </source>
</evidence>
<name>A0AAV1J4L1_9NEOP</name>
<feature type="domain" description="Cathepsin propeptide inhibitor" evidence="8">
    <location>
        <begin position="16"/>
        <end position="72"/>
    </location>
</feature>
<keyword evidence="3" id="KW-0378">Hydrolase</keyword>
<dbReference type="PANTHER" id="PTHR12411">
    <property type="entry name" value="CYSTEINE PROTEASE FAMILY C1-RELATED"/>
    <property type="match status" value="1"/>
</dbReference>
<gene>
    <name evidence="9" type="ORF">LNINA_LOCUS4065</name>
</gene>
<dbReference type="InterPro" id="IPR039417">
    <property type="entry name" value="Peptidase_C1A_papain-like"/>
</dbReference>